<evidence type="ECO:0000313" key="1">
    <source>
        <dbReference type="EMBL" id="PRZ41759.1"/>
    </source>
</evidence>
<keyword evidence="2" id="KW-1185">Reference proteome</keyword>
<gene>
    <name evidence="1" type="ORF">CLV47_108118</name>
</gene>
<evidence type="ECO:0000313" key="2">
    <source>
        <dbReference type="Proteomes" id="UP000237752"/>
    </source>
</evidence>
<sequence length="232" mass="25568">MDRDTAVVYPVGYFAGYFGAGTDDQTRSIRRGWEPVCLTQGIDFEFWAAAHGSLSHDWSVPWTVGQVVQSLRNSVEGRDPWTAGIVPARADLYDIAANEAIARLLDYGLLALVGDSSEERTAFAKTHRFDPMLLGLGNTATRPDRSVIGLRDRPVMQMPESQIEFWQMSNQFDSIWDACECIAGAVTEGPYADAPPATLVPQVLSDIRAYIAHGAGYLDVVVRERHRPVPPS</sequence>
<name>A0A2T0ZZH2_9ACTN</name>
<dbReference type="AlphaFoldDB" id="A0A2T0ZZH2"/>
<comment type="caution">
    <text evidence="1">The sequence shown here is derived from an EMBL/GenBank/DDBJ whole genome shotgun (WGS) entry which is preliminary data.</text>
</comment>
<dbReference type="Proteomes" id="UP000237752">
    <property type="component" value="Unassembled WGS sequence"/>
</dbReference>
<dbReference type="EMBL" id="PVUE01000008">
    <property type="protein sequence ID" value="PRZ41759.1"/>
    <property type="molecule type" value="Genomic_DNA"/>
</dbReference>
<protein>
    <submittedName>
        <fullName evidence="1">Uncharacterized protein</fullName>
    </submittedName>
</protein>
<reference evidence="1 2" key="1">
    <citation type="submission" date="2018-03" db="EMBL/GenBank/DDBJ databases">
        <title>Genomic Encyclopedia of Archaeal and Bacterial Type Strains, Phase II (KMG-II): from individual species to whole genera.</title>
        <authorList>
            <person name="Goeker M."/>
        </authorList>
    </citation>
    <scope>NUCLEOTIDE SEQUENCE [LARGE SCALE GENOMIC DNA]</scope>
    <source>
        <strain evidence="1 2">DSM 100065</strain>
    </source>
</reference>
<proteinExistence type="predicted"/>
<organism evidence="1 2">
    <name type="scientific">Antricoccus suffuscus</name>
    <dbReference type="NCBI Taxonomy" id="1629062"/>
    <lineage>
        <taxon>Bacteria</taxon>
        <taxon>Bacillati</taxon>
        <taxon>Actinomycetota</taxon>
        <taxon>Actinomycetes</taxon>
        <taxon>Geodermatophilales</taxon>
        <taxon>Antricoccaceae</taxon>
        <taxon>Antricoccus</taxon>
    </lineage>
</organism>
<dbReference type="OrthoDB" id="3692316at2"/>
<dbReference type="RefSeq" id="WP_106349140.1">
    <property type="nucleotide sequence ID" value="NZ_PVUE01000008.1"/>
</dbReference>
<accession>A0A2T0ZZH2</accession>